<dbReference type="Proteomes" id="UP000317199">
    <property type="component" value="Chromosome"/>
</dbReference>
<name>A0A514BQR8_9GAMM</name>
<dbReference type="KEGG" id="lyj:FKV23_06270"/>
<dbReference type="AlphaFoldDB" id="A0A514BQR8"/>
<keyword evidence="2" id="KW-1185">Reference proteome</keyword>
<sequence length="68" mass="7484">MLAVQMANRVARDTGVRLKLMRLATLTLEQVALELPHPVPAEERRTTLASRVVNALKRVIGRGEAVVP</sequence>
<organism evidence="1 2">
    <name type="scientific">Marilutibacter alkalisoli</name>
    <dbReference type="NCBI Taxonomy" id="2591633"/>
    <lineage>
        <taxon>Bacteria</taxon>
        <taxon>Pseudomonadati</taxon>
        <taxon>Pseudomonadota</taxon>
        <taxon>Gammaproteobacteria</taxon>
        <taxon>Lysobacterales</taxon>
        <taxon>Lysobacteraceae</taxon>
        <taxon>Marilutibacter</taxon>
    </lineage>
</organism>
<evidence type="ECO:0000313" key="1">
    <source>
        <dbReference type="EMBL" id="QDH69742.1"/>
    </source>
</evidence>
<reference evidence="1 2" key="1">
    <citation type="submission" date="2019-06" db="EMBL/GenBank/DDBJ databases">
        <title>Lysobacter alkalisoli sp. nov. isolated from saline-alkali soil.</title>
        <authorList>
            <person name="Sun J.-Q."/>
            <person name="Xu L."/>
        </authorList>
    </citation>
    <scope>NUCLEOTIDE SEQUENCE [LARGE SCALE GENOMIC DNA]</scope>
    <source>
        <strain evidence="1 2">SJ-36</strain>
    </source>
</reference>
<dbReference type="EMBL" id="CP041242">
    <property type="protein sequence ID" value="QDH69742.1"/>
    <property type="molecule type" value="Genomic_DNA"/>
</dbReference>
<protein>
    <submittedName>
        <fullName evidence="1">Uncharacterized protein</fullName>
    </submittedName>
</protein>
<gene>
    <name evidence="1" type="ORF">FKV23_06270</name>
</gene>
<evidence type="ECO:0000313" key="2">
    <source>
        <dbReference type="Proteomes" id="UP000317199"/>
    </source>
</evidence>
<dbReference type="RefSeq" id="WP_141623082.1">
    <property type="nucleotide sequence ID" value="NZ_CP041242.1"/>
</dbReference>
<proteinExistence type="predicted"/>
<accession>A0A514BQR8</accession>